<reference evidence="2 3" key="1">
    <citation type="submission" date="2010-07" db="EMBL/GenBank/DDBJ databases">
        <title>The draft genome of Paenibacillus curdlanolyticus YK9.</title>
        <authorList>
            <consortium name="US DOE Joint Genome Institute (JGI-PGF)"/>
            <person name="Lucas S."/>
            <person name="Copeland A."/>
            <person name="Lapidus A."/>
            <person name="Cheng J.-F."/>
            <person name="Bruce D."/>
            <person name="Goodwin L."/>
            <person name="Pitluck S."/>
            <person name="Land M.L."/>
            <person name="Hauser L."/>
            <person name="Chang Y.-J."/>
            <person name="Jeffries C."/>
            <person name="Anderson I.J."/>
            <person name="Johnson E."/>
            <person name="Loganathan U."/>
            <person name="Mulhopadhyay B."/>
            <person name="Kyrpides N."/>
            <person name="Woyke T.J."/>
        </authorList>
    </citation>
    <scope>NUCLEOTIDE SEQUENCE [LARGE SCALE GENOMIC DNA]</scope>
    <source>
        <strain evidence="2 3">YK9</strain>
    </source>
</reference>
<dbReference type="AlphaFoldDB" id="E0IFD2"/>
<dbReference type="RefSeq" id="WP_006040356.1">
    <property type="nucleotide sequence ID" value="NZ_AEDD01000013.1"/>
</dbReference>
<evidence type="ECO:0000313" key="3">
    <source>
        <dbReference type="Proteomes" id="UP000005387"/>
    </source>
</evidence>
<protein>
    <submittedName>
        <fullName evidence="2">Uncharacterized protein</fullName>
    </submittedName>
</protein>
<organism evidence="2 3">
    <name type="scientific">Paenibacillus curdlanolyticus YK9</name>
    <dbReference type="NCBI Taxonomy" id="717606"/>
    <lineage>
        <taxon>Bacteria</taxon>
        <taxon>Bacillati</taxon>
        <taxon>Bacillota</taxon>
        <taxon>Bacilli</taxon>
        <taxon>Bacillales</taxon>
        <taxon>Paenibacillaceae</taxon>
        <taxon>Paenibacillus</taxon>
    </lineage>
</organism>
<dbReference type="Proteomes" id="UP000005387">
    <property type="component" value="Unassembled WGS sequence"/>
</dbReference>
<keyword evidence="3" id="KW-1185">Reference proteome</keyword>
<feature type="region of interest" description="Disordered" evidence="1">
    <location>
        <begin position="1"/>
        <end position="23"/>
    </location>
</feature>
<dbReference type="STRING" id="717606.PaecuDRAFT_4373"/>
<proteinExistence type="predicted"/>
<evidence type="ECO:0000313" key="2">
    <source>
        <dbReference type="EMBL" id="EFM08908.1"/>
    </source>
</evidence>
<dbReference type="EMBL" id="AEDD01000013">
    <property type="protein sequence ID" value="EFM08908.1"/>
    <property type="molecule type" value="Genomic_DNA"/>
</dbReference>
<evidence type="ECO:0000256" key="1">
    <source>
        <dbReference type="SAM" id="MobiDB-lite"/>
    </source>
</evidence>
<accession>E0IFD2</accession>
<sequence>MAIVDRGNGRKLNSVPTHASDGDEYPKLIIEDVTTLNFDCKLMYVGEGLKDILILKDVATWQNNSSNWLVEADIGIKLVF</sequence>
<gene>
    <name evidence="2" type="ORF">PaecuDRAFT_4373</name>
</gene>
<name>E0IFD2_9BACL</name>
<dbReference type="OrthoDB" id="2601880at2"/>